<dbReference type="AlphaFoldDB" id="A0A6B2NUK2"/>
<evidence type="ECO:0000256" key="1">
    <source>
        <dbReference type="SAM" id="SignalP"/>
    </source>
</evidence>
<dbReference type="InterPro" id="IPR007410">
    <property type="entry name" value="LpqE-like"/>
</dbReference>
<keyword evidence="1" id="KW-0732">Signal</keyword>
<dbReference type="SUPFAM" id="SSF110087">
    <property type="entry name" value="DR1885-like metal-binding protein"/>
    <property type="match status" value="1"/>
</dbReference>
<protein>
    <submittedName>
        <fullName evidence="2">Copper chaperone PCu(A)C</fullName>
    </submittedName>
</protein>
<accession>A0A6B2NUK2</accession>
<dbReference type="PANTHER" id="PTHR36302">
    <property type="entry name" value="BLR7088 PROTEIN"/>
    <property type="match status" value="1"/>
</dbReference>
<proteinExistence type="predicted"/>
<reference evidence="2" key="1">
    <citation type="submission" date="2020-02" db="EMBL/GenBank/DDBJ databases">
        <title>Delineation of the pyrene-degrading pathway in Roseobacter clade bacteria by genomic analysis.</title>
        <authorList>
            <person name="Zhou H."/>
            <person name="Wang H."/>
        </authorList>
    </citation>
    <scope>NUCLEOTIDE SEQUENCE</scope>
    <source>
        <strain evidence="2">PrR005</strain>
    </source>
</reference>
<dbReference type="RefSeq" id="WP_164132923.1">
    <property type="nucleotide sequence ID" value="NZ_JAAGOX010000057.1"/>
</dbReference>
<dbReference type="InterPro" id="IPR036182">
    <property type="entry name" value="PCuAC_sf"/>
</dbReference>
<organism evidence="2">
    <name type="scientific">Ruegeria sp. PrR005</name>
    <dbReference type="NCBI Taxonomy" id="2706882"/>
    <lineage>
        <taxon>Bacteria</taxon>
        <taxon>Pseudomonadati</taxon>
        <taxon>Pseudomonadota</taxon>
        <taxon>Alphaproteobacteria</taxon>
        <taxon>Rhodobacterales</taxon>
        <taxon>Roseobacteraceae</taxon>
        <taxon>Ruegeria</taxon>
    </lineage>
</organism>
<dbReference type="Gene3D" id="2.60.40.1890">
    <property type="entry name" value="PCu(A)C copper chaperone"/>
    <property type="match status" value="1"/>
</dbReference>
<dbReference type="Pfam" id="PF04314">
    <property type="entry name" value="PCuAC"/>
    <property type="match status" value="1"/>
</dbReference>
<name>A0A6B2NUK2_9RHOB</name>
<gene>
    <name evidence="2" type="ORF">G0P99_23445</name>
</gene>
<comment type="caution">
    <text evidence="2">The sequence shown here is derived from an EMBL/GenBank/DDBJ whole genome shotgun (WGS) entry which is preliminary data.</text>
</comment>
<sequence>MSFKSALLAAAATLTLATTALAGDITINEAYARSAGANAKAGAAFMMIHNAGDTDDRLIDARSDVSARVELHTHKINDQGVAQMMHVPEGFVIPAGGMHALARGGDHVMFMGIKAPFEQGALVPVTLVFEKAGEIVVEIPVDLERQDGGHGHMKKKSN</sequence>
<dbReference type="InterPro" id="IPR058248">
    <property type="entry name" value="Lxx211020-like"/>
</dbReference>
<dbReference type="EMBL" id="JAAGOX010000057">
    <property type="protein sequence ID" value="NDW47911.1"/>
    <property type="molecule type" value="Genomic_DNA"/>
</dbReference>
<feature type="chain" id="PRO_5025370131" evidence="1">
    <location>
        <begin position="23"/>
        <end position="158"/>
    </location>
</feature>
<feature type="signal peptide" evidence="1">
    <location>
        <begin position="1"/>
        <end position="22"/>
    </location>
</feature>
<evidence type="ECO:0000313" key="2">
    <source>
        <dbReference type="EMBL" id="NDW47911.1"/>
    </source>
</evidence>
<dbReference type="PANTHER" id="PTHR36302:SF1">
    <property type="entry name" value="COPPER CHAPERONE PCU(A)C"/>
    <property type="match status" value="1"/>
</dbReference>